<dbReference type="OrthoDB" id="120976at2759"/>
<protein>
    <submittedName>
        <fullName evidence="3">Uncharacterized LOC100184366</fullName>
    </submittedName>
</protein>
<evidence type="ECO:0000313" key="4">
    <source>
        <dbReference type="Proteomes" id="UP000008144"/>
    </source>
</evidence>
<feature type="compositionally biased region" description="Basic and acidic residues" evidence="1">
    <location>
        <begin position="31"/>
        <end position="43"/>
    </location>
</feature>
<dbReference type="InParanoid" id="F7A165"/>
<reference evidence="3" key="3">
    <citation type="submission" date="2025-08" db="UniProtKB">
        <authorList>
            <consortium name="Ensembl"/>
        </authorList>
    </citation>
    <scope>IDENTIFICATION</scope>
</reference>
<sequence length="391" mass="45906">MSTKKNEIEEENASSSSKGRKSKNNFIITKEGNRITATRDKGDNSIQGPRMTDYELIEVLRGNRVDNKKKEKESEKNRQLFEYLNIDSSQQKEITADCIETDKDASCDWFSHLSLEERGRRYLFVIGDGGCGKTFKLRNLQHQFEFESRPPYRGVEVVLWCSFREVTAVFTMKDRLDLGDFICFLKPDYYRLPRRQLMRLILSKEKSMLLLMDGLEDFKYPLHSDLPNCKPEEKVTINVLLKTILSGKLLRRSRKLITGRTSQITVLKEEMRPDRTIIYQSVKGPILYELVARLSGDFSEQVLDIVENVPMFNEIARLPTLCIYMVHNLIEYITRMEVAVVPHIVRELYPEKMLRRFPMFQDEETEDVIELRRKVELAFQPHQIDKNQMKL</sequence>
<dbReference type="Pfam" id="PF05729">
    <property type="entry name" value="NACHT"/>
    <property type="match status" value="1"/>
</dbReference>
<evidence type="ECO:0000256" key="1">
    <source>
        <dbReference type="SAM" id="MobiDB-lite"/>
    </source>
</evidence>
<proteinExistence type="predicted"/>
<feature type="domain" description="NACHT" evidence="2">
    <location>
        <begin position="121"/>
        <end position="262"/>
    </location>
</feature>
<dbReference type="Proteomes" id="UP000008144">
    <property type="component" value="Chromosome 9"/>
</dbReference>
<reference evidence="3" key="2">
    <citation type="journal article" date="2008" name="Genome Biol.">
        <title>Improved genome assembly and evidence-based global gene model set for the chordate Ciona intestinalis: new insight into intron and operon populations.</title>
        <authorList>
            <person name="Satou Y."/>
            <person name="Mineta K."/>
            <person name="Ogasawara M."/>
            <person name="Sasakura Y."/>
            <person name="Shoguchi E."/>
            <person name="Ueno K."/>
            <person name="Yamada L."/>
            <person name="Matsumoto J."/>
            <person name="Wasserscheid J."/>
            <person name="Dewar K."/>
            <person name="Wiley G.B."/>
            <person name="Macmil S.L."/>
            <person name="Roe B.A."/>
            <person name="Zeller R.W."/>
            <person name="Hastings K.E."/>
            <person name="Lemaire P."/>
            <person name="Lindquist E."/>
            <person name="Endo T."/>
            <person name="Hotta K."/>
            <person name="Inaba K."/>
        </authorList>
    </citation>
    <scope>NUCLEOTIDE SEQUENCE [LARGE SCALE GENOMIC DNA]</scope>
    <source>
        <strain evidence="3">wild type</strain>
    </source>
</reference>
<name>F7A165_CIOIN</name>
<dbReference type="PROSITE" id="PS50837">
    <property type="entry name" value="NACHT"/>
    <property type="match status" value="1"/>
</dbReference>
<dbReference type="Gene3D" id="3.40.50.300">
    <property type="entry name" value="P-loop containing nucleotide triphosphate hydrolases"/>
    <property type="match status" value="1"/>
</dbReference>
<dbReference type="SUPFAM" id="SSF52540">
    <property type="entry name" value="P-loop containing nucleoside triphosphate hydrolases"/>
    <property type="match status" value="1"/>
</dbReference>
<dbReference type="GeneID" id="100184366"/>
<reference evidence="4" key="1">
    <citation type="journal article" date="2002" name="Science">
        <title>The draft genome of Ciona intestinalis: insights into chordate and vertebrate origins.</title>
        <authorList>
            <person name="Dehal P."/>
            <person name="Satou Y."/>
            <person name="Campbell R.K."/>
            <person name="Chapman J."/>
            <person name="Degnan B."/>
            <person name="De Tomaso A."/>
            <person name="Davidson B."/>
            <person name="Di Gregorio A."/>
            <person name="Gelpke M."/>
            <person name="Goodstein D.M."/>
            <person name="Harafuji N."/>
            <person name="Hastings K.E."/>
            <person name="Ho I."/>
            <person name="Hotta K."/>
            <person name="Huang W."/>
            <person name="Kawashima T."/>
            <person name="Lemaire P."/>
            <person name="Martinez D."/>
            <person name="Meinertzhagen I.A."/>
            <person name="Necula S."/>
            <person name="Nonaka M."/>
            <person name="Putnam N."/>
            <person name="Rash S."/>
            <person name="Saiga H."/>
            <person name="Satake M."/>
            <person name="Terry A."/>
            <person name="Yamada L."/>
            <person name="Wang H.G."/>
            <person name="Awazu S."/>
            <person name="Azumi K."/>
            <person name="Boore J."/>
            <person name="Branno M."/>
            <person name="Chin-Bow S."/>
            <person name="DeSantis R."/>
            <person name="Doyle S."/>
            <person name="Francino P."/>
            <person name="Keys D.N."/>
            <person name="Haga S."/>
            <person name="Hayashi H."/>
            <person name="Hino K."/>
            <person name="Imai K.S."/>
            <person name="Inaba K."/>
            <person name="Kano S."/>
            <person name="Kobayashi K."/>
            <person name="Kobayashi M."/>
            <person name="Lee B.I."/>
            <person name="Makabe K.W."/>
            <person name="Manohar C."/>
            <person name="Matassi G."/>
            <person name="Medina M."/>
            <person name="Mochizuki Y."/>
            <person name="Mount S."/>
            <person name="Morishita T."/>
            <person name="Miura S."/>
            <person name="Nakayama A."/>
            <person name="Nishizaka S."/>
            <person name="Nomoto H."/>
            <person name="Ohta F."/>
            <person name="Oishi K."/>
            <person name="Rigoutsos I."/>
            <person name="Sano M."/>
            <person name="Sasaki A."/>
            <person name="Sasakura Y."/>
            <person name="Shoguchi E."/>
            <person name="Shin-i T."/>
            <person name="Spagnuolo A."/>
            <person name="Stainier D."/>
            <person name="Suzuki M.M."/>
            <person name="Tassy O."/>
            <person name="Takatori N."/>
            <person name="Tokuoka M."/>
            <person name="Yagi K."/>
            <person name="Yoshizaki F."/>
            <person name="Wada S."/>
            <person name="Zhang C."/>
            <person name="Hyatt P.D."/>
            <person name="Larimer F."/>
            <person name="Detter C."/>
            <person name="Doggett N."/>
            <person name="Glavina T."/>
            <person name="Hawkins T."/>
            <person name="Richardson P."/>
            <person name="Lucas S."/>
            <person name="Kohara Y."/>
            <person name="Levine M."/>
            <person name="Satoh N."/>
            <person name="Rokhsar D.S."/>
        </authorList>
    </citation>
    <scope>NUCLEOTIDE SEQUENCE [LARGE SCALE GENOMIC DNA]</scope>
</reference>
<dbReference type="Ensembl" id="ENSCINT00000017095.3">
    <property type="protein sequence ID" value="ENSCINP00000017095.3"/>
    <property type="gene ID" value="ENSCING00000008382.3"/>
</dbReference>
<evidence type="ECO:0000259" key="2">
    <source>
        <dbReference type="PROSITE" id="PS50837"/>
    </source>
</evidence>
<evidence type="ECO:0000313" key="3">
    <source>
        <dbReference type="Ensembl" id="ENSCINP00000017095.3"/>
    </source>
</evidence>
<feature type="region of interest" description="Disordered" evidence="1">
    <location>
        <begin position="1"/>
        <end position="49"/>
    </location>
</feature>
<accession>F7A165</accession>
<dbReference type="EMBL" id="EAAA01002963">
    <property type="status" value="NOT_ANNOTATED_CDS"/>
    <property type="molecule type" value="Genomic_DNA"/>
</dbReference>
<dbReference type="InterPro" id="IPR027417">
    <property type="entry name" value="P-loop_NTPase"/>
</dbReference>
<keyword evidence="4" id="KW-1185">Reference proteome</keyword>
<dbReference type="RefSeq" id="XP_002130243.1">
    <property type="nucleotide sequence ID" value="XM_002130207.4"/>
</dbReference>
<dbReference type="KEGG" id="cin:100184366"/>
<dbReference type="AlphaFoldDB" id="F7A165"/>
<gene>
    <name evidence="3" type="primary">LOC100184366</name>
</gene>
<reference evidence="3" key="4">
    <citation type="submission" date="2025-09" db="UniProtKB">
        <authorList>
            <consortium name="Ensembl"/>
        </authorList>
    </citation>
    <scope>IDENTIFICATION</scope>
</reference>
<dbReference type="HOGENOM" id="CLU_705867_0_0_1"/>
<dbReference type="InterPro" id="IPR007111">
    <property type="entry name" value="NACHT_NTPase"/>
</dbReference>
<accession>A0A1W2WMG8</accession>
<organism evidence="3 4">
    <name type="scientific">Ciona intestinalis</name>
    <name type="common">Transparent sea squirt</name>
    <name type="synonym">Ascidia intestinalis</name>
    <dbReference type="NCBI Taxonomy" id="7719"/>
    <lineage>
        <taxon>Eukaryota</taxon>
        <taxon>Metazoa</taxon>
        <taxon>Chordata</taxon>
        <taxon>Tunicata</taxon>
        <taxon>Ascidiacea</taxon>
        <taxon>Phlebobranchia</taxon>
        <taxon>Cionidae</taxon>
        <taxon>Ciona</taxon>
    </lineage>
</organism>